<evidence type="ECO:0000256" key="4">
    <source>
        <dbReference type="ARBA" id="ARBA00011218"/>
    </source>
</evidence>
<dbReference type="InterPro" id="IPR036068">
    <property type="entry name" value="Nicotinate_pribotase-like_C"/>
</dbReference>
<evidence type="ECO:0000256" key="5">
    <source>
        <dbReference type="ARBA" id="ARBA00011944"/>
    </source>
</evidence>
<keyword evidence="17" id="KW-1185">Reference proteome</keyword>
<dbReference type="RefSeq" id="WP_013626464.1">
    <property type="nucleotide sequence ID" value="NC_015174.1"/>
</dbReference>
<dbReference type="Gene3D" id="3.90.1170.20">
    <property type="entry name" value="Quinolinate phosphoribosyl transferase, N-terminal domain"/>
    <property type="match status" value="1"/>
</dbReference>
<feature type="binding site" evidence="13">
    <location>
        <position position="236"/>
    </location>
    <ligand>
        <name>substrate</name>
    </ligand>
</feature>
<comment type="similarity">
    <text evidence="3 12">Belongs to the NadC/ModD family.</text>
</comment>
<dbReference type="FunFam" id="3.20.20.70:FF:000030">
    <property type="entry name" value="Nicotinate-nucleotide pyrophosphorylase, carboxylating"/>
    <property type="match status" value="1"/>
</dbReference>
<keyword evidence="8 12" id="KW-0808">Transferase</keyword>
<organism evidence="16 17">
    <name type="scientific">Rubinisphaera brasiliensis (strain ATCC 49424 / DSM 5305 / JCM 21570 / IAM 15109 / NBRC 103401 / IFAM 1448)</name>
    <name type="common">Planctomyces brasiliensis</name>
    <dbReference type="NCBI Taxonomy" id="756272"/>
    <lineage>
        <taxon>Bacteria</taxon>
        <taxon>Pseudomonadati</taxon>
        <taxon>Planctomycetota</taxon>
        <taxon>Planctomycetia</taxon>
        <taxon>Planctomycetales</taxon>
        <taxon>Planctomycetaceae</taxon>
        <taxon>Rubinisphaera</taxon>
    </lineage>
</organism>
<feature type="binding site" evidence="13">
    <location>
        <position position="215"/>
    </location>
    <ligand>
        <name>substrate</name>
    </ligand>
</feature>
<dbReference type="PANTHER" id="PTHR32179:SF3">
    <property type="entry name" value="NICOTINATE-NUCLEOTIDE PYROPHOSPHORYLASE [CARBOXYLATING]"/>
    <property type="match status" value="1"/>
</dbReference>
<dbReference type="KEGG" id="pbs:Plabr_0090"/>
<feature type="binding site" evidence="13">
    <location>
        <begin position="146"/>
        <end position="148"/>
    </location>
    <ligand>
        <name>substrate</name>
    </ligand>
</feature>
<comment type="subunit">
    <text evidence="4">Hexamer formed by 3 homodimers.</text>
</comment>
<evidence type="ECO:0000256" key="12">
    <source>
        <dbReference type="PIRNR" id="PIRNR006250"/>
    </source>
</evidence>
<evidence type="ECO:0000313" key="16">
    <source>
        <dbReference type="EMBL" id="ADY57720.1"/>
    </source>
</evidence>
<dbReference type="eggNOG" id="COG0157">
    <property type="taxonomic scope" value="Bacteria"/>
</dbReference>
<reference evidence="17" key="1">
    <citation type="submission" date="2011-02" db="EMBL/GenBank/DDBJ databases">
        <title>The complete genome of Planctomyces brasiliensis DSM 5305.</title>
        <authorList>
            <person name="Lucas S."/>
            <person name="Copeland A."/>
            <person name="Lapidus A."/>
            <person name="Bruce D."/>
            <person name="Goodwin L."/>
            <person name="Pitluck S."/>
            <person name="Kyrpides N."/>
            <person name="Mavromatis K."/>
            <person name="Pagani I."/>
            <person name="Ivanova N."/>
            <person name="Ovchinnikova G."/>
            <person name="Lu M."/>
            <person name="Detter J.C."/>
            <person name="Han C."/>
            <person name="Land M."/>
            <person name="Hauser L."/>
            <person name="Markowitz V."/>
            <person name="Cheng J.-F."/>
            <person name="Hugenholtz P."/>
            <person name="Woyke T."/>
            <person name="Wu D."/>
            <person name="Tindall B."/>
            <person name="Pomrenke H.G."/>
            <person name="Brambilla E."/>
            <person name="Klenk H.-P."/>
            <person name="Eisen J.A."/>
        </authorList>
    </citation>
    <scope>NUCLEOTIDE SEQUENCE [LARGE SCALE GENOMIC DNA]</scope>
    <source>
        <strain evidence="17">ATCC 49424 / DSM 5305 / JCM 21570 / NBRC 103401 / IFAM 1448</strain>
    </source>
</reference>
<feature type="binding site" evidence="13">
    <location>
        <position position="113"/>
    </location>
    <ligand>
        <name>substrate</name>
    </ligand>
</feature>
<dbReference type="GO" id="GO:0034213">
    <property type="term" value="P:quinolinate catabolic process"/>
    <property type="evidence" value="ECO:0007669"/>
    <property type="project" value="TreeGrafter"/>
</dbReference>
<comment type="function">
    <text evidence="1">Involved in the catabolism of quinolinic acid (QA).</text>
</comment>
<dbReference type="PIRSF" id="PIRSF006250">
    <property type="entry name" value="NadC_ModD"/>
    <property type="match status" value="1"/>
</dbReference>
<evidence type="ECO:0000313" key="17">
    <source>
        <dbReference type="Proteomes" id="UP000006860"/>
    </source>
</evidence>
<evidence type="ECO:0000259" key="15">
    <source>
        <dbReference type="Pfam" id="PF02749"/>
    </source>
</evidence>
<dbReference type="Pfam" id="PF02749">
    <property type="entry name" value="QRPTase_N"/>
    <property type="match status" value="1"/>
</dbReference>
<evidence type="ECO:0000259" key="14">
    <source>
        <dbReference type="Pfam" id="PF01729"/>
    </source>
</evidence>
<dbReference type="SUPFAM" id="SSF51690">
    <property type="entry name" value="Nicotinate/Quinolinate PRTase C-terminal domain-like"/>
    <property type="match status" value="1"/>
</dbReference>
<feature type="domain" description="Quinolinate phosphoribosyl transferase C-terminal" evidence="14">
    <location>
        <begin position="125"/>
        <end position="297"/>
    </location>
</feature>
<evidence type="ECO:0000256" key="10">
    <source>
        <dbReference type="ARBA" id="ARBA00047445"/>
    </source>
</evidence>
<dbReference type="Gene3D" id="3.20.20.70">
    <property type="entry name" value="Aldolase class I"/>
    <property type="match status" value="1"/>
</dbReference>
<proteinExistence type="inferred from homology"/>
<evidence type="ECO:0000256" key="8">
    <source>
        <dbReference type="ARBA" id="ARBA00022679"/>
    </source>
</evidence>
<dbReference type="InterPro" id="IPR037128">
    <property type="entry name" value="Quinolinate_PRibosylTase_N_sf"/>
</dbReference>
<evidence type="ECO:0000256" key="3">
    <source>
        <dbReference type="ARBA" id="ARBA00009400"/>
    </source>
</evidence>
<dbReference type="InterPro" id="IPR013785">
    <property type="entry name" value="Aldolase_TIM"/>
</dbReference>
<evidence type="ECO:0000256" key="11">
    <source>
        <dbReference type="ARBA" id="ARBA00069173"/>
    </source>
</evidence>
<evidence type="ECO:0000256" key="9">
    <source>
        <dbReference type="ARBA" id="ARBA00033102"/>
    </source>
</evidence>
<evidence type="ECO:0000256" key="1">
    <source>
        <dbReference type="ARBA" id="ARBA00003237"/>
    </source>
</evidence>
<dbReference type="UniPathway" id="UPA00253">
    <property type="reaction ID" value="UER00331"/>
</dbReference>
<feature type="binding site" evidence="13">
    <location>
        <begin position="262"/>
        <end position="264"/>
    </location>
    <ligand>
        <name>substrate</name>
    </ligand>
</feature>
<evidence type="ECO:0000256" key="6">
    <source>
        <dbReference type="ARBA" id="ARBA00022642"/>
    </source>
</evidence>
<dbReference type="SUPFAM" id="SSF54675">
    <property type="entry name" value="Nicotinate/Quinolinate PRTase N-terminal domain-like"/>
    <property type="match status" value="1"/>
</dbReference>
<comment type="pathway">
    <text evidence="2">Cofactor biosynthesis; NAD(+) biosynthesis; nicotinate D-ribonucleotide from quinolinate: step 1/1.</text>
</comment>
<feature type="binding site" evidence="13">
    <location>
        <position position="180"/>
    </location>
    <ligand>
        <name>substrate</name>
    </ligand>
</feature>
<dbReference type="InterPro" id="IPR027277">
    <property type="entry name" value="NadC/ModD"/>
</dbReference>
<evidence type="ECO:0000256" key="7">
    <source>
        <dbReference type="ARBA" id="ARBA00022676"/>
    </source>
</evidence>
<dbReference type="InterPro" id="IPR004393">
    <property type="entry name" value="NadC"/>
</dbReference>
<feature type="binding site" evidence="13">
    <location>
        <position position="170"/>
    </location>
    <ligand>
        <name>substrate</name>
    </ligand>
</feature>
<dbReference type="STRING" id="756272.Plabr_0090"/>
<keyword evidence="6" id="KW-0662">Pyridine nucleotide biosynthesis</keyword>
<dbReference type="Pfam" id="PF01729">
    <property type="entry name" value="QRPTase_C"/>
    <property type="match status" value="1"/>
</dbReference>
<dbReference type="InterPro" id="IPR002638">
    <property type="entry name" value="Quinolinate_PRibosylTrfase_C"/>
</dbReference>
<dbReference type="GO" id="GO:0004514">
    <property type="term" value="F:nicotinate-nucleotide diphosphorylase (carboxylating) activity"/>
    <property type="evidence" value="ECO:0007669"/>
    <property type="project" value="UniProtKB-EC"/>
</dbReference>
<accession>F0SMF8</accession>
<dbReference type="FunFam" id="3.90.1170.20:FF:000001">
    <property type="entry name" value="Nicotinate-nucleotide diphosphorylase (Carboxylating)"/>
    <property type="match status" value="1"/>
</dbReference>
<feature type="binding site" evidence="13">
    <location>
        <begin position="283"/>
        <end position="285"/>
    </location>
    <ligand>
        <name>substrate</name>
    </ligand>
</feature>
<dbReference type="HOGENOM" id="CLU_039622_0_0_0"/>
<dbReference type="GO" id="GO:0005737">
    <property type="term" value="C:cytoplasm"/>
    <property type="evidence" value="ECO:0007669"/>
    <property type="project" value="TreeGrafter"/>
</dbReference>
<dbReference type="OrthoDB" id="9782546at2"/>
<dbReference type="CDD" id="cd01572">
    <property type="entry name" value="QPRTase"/>
    <property type="match status" value="1"/>
</dbReference>
<protein>
    <recommendedName>
        <fullName evidence="11">Probable nicotinate-nucleotide pyrophosphorylase [carboxylating]</fullName>
        <ecNumber evidence="5">2.4.2.19</ecNumber>
    </recommendedName>
    <alternativeName>
        <fullName evidence="9">Quinolinate phosphoribosyltransferase [decarboxylating]</fullName>
    </alternativeName>
</protein>
<feature type="domain" description="Quinolinate phosphoribosyl transferase N-terminal" evidence="15">
    <location>
        <begin position="38"/>
        <end position="123"/>
    </location>
</feature>
<dbReference type="AlphaFoldDB" id="F0SMF8"/>
<name>F0SMF8_RUBBR</name>
<dbReference type="Proteomes" id="UP000006860">
    <property type="component" value="Chromosome"/>
</dbReference>
<evidence type="ECO:0000256" key="2">
    <source>
        <dbReference type="ARBA" id="ARBA00004893"/>
    </source>
</evidence>
<dbReference type="NCBIfam" id="TIGR00078">
    <property type="entry name" value="nadC"/>
    <property type="match status" value="1"/>
</dbReference>
<sequence>MDSAPHPFSLYPFTPEIEQSARELIRLGLQEDLQQRGDVTSNLLIDEQETGSVVIRAREEGRLSGLPLAPLVFEALEARCQISETTPDGSLVEPGQAVATLTGPVRALLTAERTILNFMTHLSGIATLTATYVEKVQGTEAKILDTRKTHPGFRLLEKYAVLCGGGTNHRIGLYDGVMIKDNHLAARRAHHPNEDDGDVIRLVRQVWPELPLTLEVDTLDQLRSMLPAGPDVVLLDNMTLEQLREAVEIRDSLAPQTELEASGGVNLQTVADIAATGVDRISVGALTHSAPAFDLGFDWSV</sequence>
<dbReference type="EC" id="2.4.2.19" evidence="5"/>
<keyword evidence="7 12" id="KW-0328">Glycosyltransferase</keyword>
<comment type="catalytic activity">
    <reaction evidence="10">
        <text>nicotinate beta-D-ribonucleotide + CO2 + diphosphate = quinolinate + 5-phospho-alpha-D-ribose 1-diphosphate + 2 H(+)</text>
        <dbReference type="Rhea" id="RHEA:12733"/>
        <dbReference type="ChEBI" id="CHEBI:15378"/>
        <dbReference type="ChEBI" id="CHEBI:16526"/>
        <dbReference type="ChEBI" id="CHEBI:29959"/>
        <dbReference type="ChEBI" id="CHEBI:33019"/>
        <dbReference type="ChEBI" id="CHEBI:57502"/>
        <dbReference type="ChEBI" id="CHEBI:58017"/>
        <dbReference type="EC" id="2.4.2.19"/>
    </reaction>
</comment>
<dbReference type="PANTHER" id="PTHR32179">
    <property type="entry name" value="NICOTINATE-NUCLEOTIDE PYROPHOSPHORYLASE [CARBOXYLATING]"/>
    <property type="match status" value="1"/>
</dbReference>
<evidence type="ECO:0000256" key="13">
    <source>
        <dbReference type="PIRSR" id="PIRSR006250-1"/>
    </source>
</evidence>
<dbReference type="EMBL" id="CP002546">
    <property type="protein sequence ID" value="ADY57720.1"/>
    <property type="molecule type" value="Genomic_DNA"/>
</dbReference>
<dbReference type="InterPro" id="IPR022412">
    <property type="entry name" value="Quinolinate_PRibosylTrfase_N"/>
</dbReference>
<dbReference type="GO" id="GO:0009435">
    <property type="term" value="P:NAD+ biosynthetic process"/>
    <property type="evidence" value="ECO:0007669"/>
    <property type="project" value="UniProtKB-UniPathway"/>
</dbReference>
<gene>
    <name evidence="16" type="ordered locus">Plabr_0090</name>
</gene>